<accession>A0ABQ6Z339</accession>
<dbReference type="Pfam" id="PF00186">
    <property type="entry name" value="DHFR_1"/>
    <property type="match status" value="1"/>
</dbReference>
<dbReference type="EC" id="1.5.1.3" evidence="3 7"/>
<dbReference type="InterPro" id="IPR024072">
    <property type="entry name" value="DHFR-like_dom_sf"/>
</dbReference>
<proteinExistence type="inferred from homology"/>
<dbReference type="PROSITE" id="PS00075">
    <property type="entry name" value="DHFR_1"/>
    <property type="match status" value="1"/>
</dbReference>
<comment type="catalytic activity">
    <reaction evidence="7">
        <text>(6S)-5,6,7,8-tetrahydrofolate + NADP(+) = 7,8-dihydrofolate + NADPH + H(+)</text>
        <dbReference type="Rhea" id="RHEA:15009"/>
        <dbReference type="ChEBI" id="CHEBI:15378"/>
        <dbReference type="ChEBI" id="CHEBI:57451"/>
        <dbReference type="ChEBI" id="CHEBI:57453"/>
        <dbReference type="ChEBI" id="CHEBI:57783"/>
        <dbReference type="ChEBI" id="CHEBI:58349"/>
        <dbReference type="EC" id="1.5.1.3"/>
    </reaction>
</comment>
<dbReference type="PANTHER" id="PTHR48069">
    <property type="entry name" value="DIHYDROFOLATE REDUCTASE"/>
    <property type="match status" value="1"/>
</dbReference>
<dbReference type="PANTHER" id="PTHR48069:SF3">
    <property type="entry name" value="DIHYDROFOLATE REDUCTASE"/>
    <property type="match status" value="1"/>
</dbReference>
<dbReference type="CDD" id="cd00209">
    <property type="entry name" value="DHFR"/>
    <property type="match status" value="1"/>
</dbReference>
<evidence type="ECO:0000256" key="1">
    <source>
        <dbReference type="ARBA" id="ARBA00004903"/>
    </source>
</evidence>
<evidence type="ECO:0000256" key="3">
    <source>
        <dbReference type="ARBA" id="ARBA00012856"/>
    </source>
</evidence>
<dbReference type="PRINTS" id="PR00070">
    <property type="entry name" value="DHFR"/>
</dbReference>
<evidence type="ECO:0000256" key="7">
    <source>
        <dbReference type="PIRNR" id="PIRNR000194"/>
    </source>
</evidence>
<dbReference type="EMBL" id="MAEL01000002">
    <property type="protein sequence ID" value="KAF1306191.1"/>
    <property type="molecule type" value="Genomic_DNA"/>
</dbReference>
<dbReference type="SUPFAM" id="SSF53597">
    <property type="entry name" value="Dihydrofolate reductase-like"/>
    <property type="match status" value="1"/>
</dbReference>
<dbReference type="Gene3D" id="3.40.430.10">
    <property type="entry name" value="Dihydrofolate Reductase, subunit A"/>
    <property type="match status" value="1"/>
</dbReference>
<protein>
    <recommendedName>
        <fullName evidence="3 7">Dihydrofolate reductase</fullName>
        <ecNumber evidence="3 7">1.5.1.3</ecNumber>
    </recommendedName>
</protein>
<dbReference type="RefSeq" id="WP_161900805.1">
    <property type="nucleotide sequence ID" value="NZ_MAEL01000002.1"/>
</dbReference>
<reference evidence="10 11" key="1">
    <citation type="submission" date="2016-06" db="EMBL/GenBank/DDBJ databases">
        <title>Four novel species of enterococci isolated from chicken manure.</title>
        <authorList>
            <person name="Van Tyne D."/>
        </authorList>
    </citation>
    <scope>NUCLEOTIDE SEQUENCE [LARGE SCALE GENOMIC DNA]</scope>
    <source>
        <strain evidence="10 11">CU12B</strain>
    </source>
</reference>
<evidence type="ECO:0000256" key="4">
    <source>
        <dbReference type="ARBA" id="ARBA00022563"/>
    </source>
</evidence>
<evidence type="ECO:0000313" key="10">
    <source>
        <dbReference type="EMBL" id="KAF1306191.1"/>
    </source>
</evidence>
<name>A0ABQ6Z339_9ENTE</name>
<evidence type="ECO:0000259" key="9">
    <source>
        <dbReference type="PROSITE" id="PS51330"/>
    </source>
</evidence>
<keyword evidence="6 7" id="KW-0560">Oxidoreductase</keyword>
<evidence type="ECO:0000313" key="11">
    <source>
        <dbReference type="Proteomes" id="UP000782705"/>
    </source>
</evidence>
<comment type="pathway">
    <text evidence="1 7">Cofactor biosynthesis; tetrahydrofolate biosynthesis; 5,6,7,8-tetrahydrofolate from 7,8-dihydrofolate: step 1/1.</text>
</comment>
<evidence type="ECO:0000256" key="2">
    <source>
        <dbReference type="ARBA" id="ARBA00009539"/>
    </source>
</evidence>
<dbReference type="Proteomes" id="UP000782705">
    <property type="component" value="Unassembled WGS sequence"/>
</dbReference>
<keyword evidence="4 7" id="KW-0554">One-carbon metabolism</keyword>
<gene>
    <name evidence="10" type="ORF">BAU17_10915</name>
</gene>
<dbReference type="InterPro" id="IPR001796">
    <property type="entry name" value="DHFR_dom"/>
</dbReference>
<sequence>MLIALWAQDKNGVIGKDNQLPWYLPADLKFFKETTIGKTVVMGRKTFEGMGKRILPNRQTIVLTRDTNYSHEGILVMHTMDEVLDYAKEQDQPVYIIGGALVFEEYLPHCDQLLRTMIDHEFAGDVFIPTIDWAQWELVSSTEGIVDDKNKYPHRFETYERK</sequence>
<evidence type="ECO:0000256" key="5">
    <source>
        <dbReference type="ARBA" id="ARBA00022857"/>
    </source>
</evidence>
<keyword evidence="5 7" id="KW-0521">NADP</keyword>
<evidence type="ECO:0000256" key="6">
    <source>
        <dbReference type="ARBA" id="ARBA00023002"/>
    </source>
</evidence>
<comment type="function">
    <text evidence="7">Key enzyme in folate metabolism. Catalyzes an essential reaction for de novo glycine and purine synthesis, and for DNA precursor synthesis.</text>
</comment>
<dbReference type="PIRSF" id="PIRSF000194">
    <property type="entry name" value="DHFR"/>
    <property type="match status" value="1"/>
</dbReference>
<organism evidence="10 11">
    <name type="scientific">Candidatus Enterococcus willemsii</name>
    <dbReference type="NCBI Taxonomy" id="1857215"/>
    <lineage>
        <taxon>Bacteria</taxon>
        <taxon>Bacillati</taxon>
        <taxon>Bacillota</taxon>
        <taxon>Bacilli</taxon>
        <taxon>Lactobacillales</taxon>
        <taxon>Enterococcaceae</taxon>
        <taxon>Enterococcus</taxon>
    </lineage>
</organism>
<dbReference type="InterPro" id="IPR012259">
    <property type="entry name" value="DHFR"/>
</dbReference>
<feature type="domain" description="DHFR" evidence="9">
    <location>
        <begin position="1"/>
        <end position="161"/>
    </location>
</feature>
<comment type="similarity">
    <text evidence="2 7 8">Belongs to the dihydrofolate reductase family.</text>
</comment>
<dbReference type="InterPro" id="IPR017925">
    <property type="entry name" value="DHFR_CS"/>
</dbReference>
<evidence type="ECO:0000256" key="8">
    <source>
        <dbReference type="RuleBase" id="RU004474"/>
    </source>
</evidence>
<keyword evidence="11" id="KW-1185">Reference proteome</keyword>
<dbReference type="PROSITE" id="PS51330">
    <property type="entry name" value="DHFR_2"/>
    <property type="match status" value="1"/>
</dbReference>
<comment type="caution">
    <text evidence="10">The sequence shown here is derived from an EMBL/GenBank/DDBJ whole genome shotgun (WGS) entry which is preliminary data.</text>
</comment>